<organism evidence="2">
    <name type="scientific">Aegilops tauschii</name>
    <name type="common">Tausch's goatgrass</name>
    <name type="synonym">Aegilops squarrosa</name>
    <dbReference type="NCBI Taxonomy" id="37682"/>
    <lineage>
        <taxon>Eukaryota</taxon>
        <taxon>Viridiplantae</taxon>
        <taxon>Streptophyta</taxon>
        <taxon>Embryophyta</taxon>
        <taxon>Tracheophyta</taxon>
        <taxon>Spermatophyta</taxon>
        <taxon>Magnoliopsida</taxon>
        <taxon>Liliopsida</taxon>
        <taxon>Poales</taxon>
        <taxon>Poaceae</taxon>
        <taxon>BOP clade</taxon>
        <taxon>Pooideae</taxon>
        <taxon>Triticodae</taxon>
        <taxon>Triticeae</taxon>
        <taxon>Triticinae</taxon>
        <taxon>Aegilops</taxon>
    </lineage>
</organism>
<name>N1QRG7_AEGTA</name>
<sequence>MSSSTVRKRSPAITAATASSGDVSPWTTLHGDLVRLVGWRVLAGDLLDYVHFRAVCPYWRSSTVCPRGHGIVDPRFHPRRWMMLPEGHGLHPREDGKKCFFNLSTGVFVRPRLPLLRDHFVLCPADGLLLVLRPRTYTQDDHPCVLHPFTGDVVELPADLTLPENLRFRLLPINVFAAVSTSPDGVLGVMVAFQNKPFILFASTNDKRWSLSAFPGFRPHPHASPLSFQGQLYMLQEQISSSEVNILRFDPPWQDHSTTLGVASSSLLSPKLVATCPADKFHLPELVECDSEILVVGNKKNYTYAYLQISGSCPRKVCPSKKHWRKRSFD</sequence>
<protein>
    <recommendedName>
        <fullName evidence="1">KIB1-4 beta-propeller domain-containing protein</fullName>
    </recommendedName>
</protein>
<dbReference type="EnsemblPlants" id="EMT01491">
    <property type="protein sequence ID" value="EMT01491"/>
    <property type="gene ID" value="F775_17117"/>
</dbReference>
<dbReference type="InterPro" id="IPR005174">
    <property type="entry name" value="KIB1-4_b-propeller"/>
</dbReference>
<dbReference type="Pfam" id="PF03478">
    <property type="entry name" value="Beta-prop_KIB1-4"/>
    <property type="match status" value="1"/>
</dbReference>
<dbReference type="PANTHER" id="PTHR33165">
    <property type="entry name" value="F-BOX DOMAIN CONTAINING PROTEIN-LIKE-RELATED"/>
    <property type="match status" value="1"/>
</dbReference>
<evidence type="ECO:0000313" key="2">
    <source>
        <dbReference type="EnsemblPlants" id="EMT01491"/>
    </source>
</evidence>
<dbReference type="PANTHER" id="PTHR33165:SF105">
    <property type="entry name" value="DUF1618 DOMAIN-CONTAINING PROTEIN"/>
    <property type="match status" value="1"/>
</dbReference>
<proteinExistence type="predicted"/>
<reference evidence="2" key="1">
    <citation type="submission" date="2015-06" db="UniProtKB">
        <authorList>
            <consortium name="EnsemblPlants"/>
        </authorList>
    </citation>
    <scope>IDENTIFICATION</scope>
</reference>
<evidence type="ECO:0000259" key="1">
    <source>
        <dbReference type="Pfam" id="PF03478"/>
    </source>
</evidence>
<dbReference type="AlphaFoldDB" id="N1QRG7"/>
<accession>N1QRG7</accession>
<feature type="domain" description="KIB1-4 beta-propeller" evidence="1">
    <location>
        <begin position="100"/>
        <end position="298"/>
    </location>
</feature>